<dbReference type="Proteomes" id="UP000464787">
    <property type="component" value="Chromosome"/>
</dbReference>
<organism evidence="1 2">
    <name type="scientific">Xylophilus rhododendri</name>
    <dbReference type="NCBI Taxonomy" id="2697032"/>
    <lineage>
        <taxon>Bacteria</taxon>
        <taxon>Pseudomonadati</taxon>
        <taxon>Pseudomonadota</taxon>
        <taxon>Betaproteobacteria</taxon>
        <taxon>Burkholderiales</taxon>
        <taxon>Xylophilus</taxon>
    </lineage>
</organism>
<dbReference type="KEGG" id="xyk:GT347_00520"/>
<sequence>MTPAEIPQPGALRKLLELLPRLPTVGATVDFSSAEPAVRNEVAAAAHAAVLRLCESLGGLGTLLVACASNESEHRLTVGALEGTGRLIKDLSELALACAVLAEECQGSGH</sequence>
<protein>
    <submittedName>
        <fullName evidence="1">Uncharacterized protein</fullName>
    </submittedName>
</protein>
<dbReference type="RefSeq" id="WP_160550129.1">
    <property type="nucleotide sequence ID" value="NZ_CP047650.1"/>
</dbReference>
<dbReference type="AlphaFoldDB" id="A0A857J0H3"/>
<name>A0A857J0H3_9BURK</name>
<accession>A0A857J0H3</accession>
<gene>
    <name evidence="1" type="ORF">GT347_00520</name>
</gene>
<evidence type="ECO:0000313" key="1">
    <source>
        <dbReference type="EMBL" id="QHI96611.1"/>
    </source>
</evidence>
<dbReference type="EMBL" id="CP047650">
    <property type="protein sequence ID" value="QHI96611.1"/>
    <property type="molecule type" value="Genomic_DNA"/>
</dbReference>
<evidence type="ECO:0000313" key="2">
    <source>
        <dbReference type="Proteomes" id="UP000464787"/>
    </source>
</evidence>
<keyword evidence="2" id="KW-1185">Reference proteome</keyword>
<reference evidence="1 2" key="1">
    <citation type="submission" date="2020-01" db="EMBL/GenBank/DDBJ databases">
        <title>Genome sequencing of strain KACC 21265.</title>
        <authorList>
            <person name="Heo J."/>
            <person name="Kim S.-J."/>
            <person name="Kim J.-S."/>
            <person name="Hong S.-B."/>
            <person name="Kwon S.-W."/>
        </authorList>
    </citation>
    <scope>NUCLEOTIDE SEQUENCE [LARGE SCALE GENOMIC DNA]</scope>
    <source>
        <strain evidence="1 2">KACC 21265</strain>
    </source>
</reference>
<proteinExistence type="predicted"/>